<dbReference type="EMBL" id="JARZFX010000001">
    <property type="protein sequence ID" value="MEC5422117.1"/>
    <property type="molecule type" value="Genomic_DNA"/>
</dbReference>
<organism evidence="2 3">
    <name type="scientific">Virgibacillus tibetensis</name>
    <dbReference type="NCBI Taxonomy" id="3042313"/>
    <lineage>
        <taxon>Bacteria</taxon>
        <taxon>Bacillati</taxon>
        <taxon>Bacillota</taxon>
        <taxon>Bacilli</taxon>
        <taxon>Bacillales</taxon>
        <taxon>Bacillaceae</taxon>
        <taxon>Virgibacillus</taxon>
    </lineage>
</organism>
<dbReference type="InterPro" id="IPR006528">
    <property type="entry name" value="Phage_head_morphogenesis_dom"/>
</dbReference>
<feature type="domain" description="Phage head morphogenesis" evidence="1">
    <location>
        <begin position="147"/>
        <end position="265"/>
    </location>
</feature>
<evidence type="ECO:0000259" key="1">
    <source>
        <dbReference type="Pfam" id="PF04233"/>
    </source>
</evidence>
<evidence type="ECO:0000313" key="2">
    <source>
        <dbReference type="EMBL" id="MEC5422117.1"/>
    </source>
</evidence>
<keyword evidence="3" id="KW-1185">Reference proteome</keyword>
<gene>
    <name evidence="2" type="ORF">QGM71_01245</name>
</gene>
<dbReference type="Pfam" id="PF04233">
    <property type="entry name" value="Phage_Mu_F"/>
    <property type="match status" value="1"/>
</dbReference>
<protein>
    <submittedName>
        <fullName evidence="2">Phage minor head protein</fullName>
    </submittedName>
</protein>
<dbReference type="Proteomes" id="UP001335737">
    <property type="component" value="Unassembled WGS sequence"/>
</dbReference>
<name>A0ABU6KC64_9BACI</name>
<sequence>MKNQNDLDKHLDRLIRKSENQVTKIYAARYKEITKEIDKMYKNYEVGGKLTLNEMNRYNRLDKSLDSITRELLKGQNQACRLAQRTAEQQYLENYYRSAHMYEFTAQRKLGFGLVDNDTIKAAVENPIDKLKLPAVKSRNRKAVVDRIRNDIAQGLARGSSYREMTTIVRKAVDMDMNKARTVVQTESHRAQVKGRDASARQAEKYVKLEKKWSAALDGSTRSAHQDLDGVTIGMDEDFKSPNGGVGPYPSSLNSASDDIRCRCSCLYLVNGREPELRRARTETGDNEVIPYVNYKDWEKERLKK</sequence>
<dbReference type="RefSeq" id="WP_327605690.1">
    <property type="nucleotide sequence ID" value="NZ_JARZFX010000001.1"/>
</dbReference>
<reference evidence="2 3" key="1">
    <citation type="journal article" date="2024" name="Int. J. Syst. Evol. Microbiol.">
        <title>Virgibacillus tibetensis sp. nov., isolated from salt lake on the Tibetan Plateau of China.</title>
        <authorList>
            <person name="Phurbu D."/>
            <person name="Liu Z.-X."/>
            <person name="Wang R."/>
            <person name="Zheng Y.-Y."/>
            <person name="Liu H.-C."/>
            <person name="Zhou Y.-G."/>
            <person name="Yu Y.-J."/>
            <person name="Li A.-H."/>
        </authorList>
    </citation>
    <scope>NUCLEOTIDE SEQUENCE [LARGE SCALE GENOMIC DNA]</scope>
    <source>
        <strain evidence="2 3">C22-A2</strain>
    </source>
</reference>
<evidence type="ECO:0000313" key="3">
    <source>
        <dbReference type="Proteomes" id="UP001335737"/>
    </source>
</evidence>
<proteinExistence type="predicted"/>
<accession>A0ABU6KC64</accession>
<comment type="caution">
    <text evidence="2">The sequence shown here is derived from an EMBL/GenBank/DDBJ whole genome shotgun (WGS) entry which is preliminary data.</text>
</comment>